<name>A0A4R9K442_9LEPT</name>
<dbReference type="EMBL" id="RQGF01000034">
    <property type="protein sequence ID" value="TGL59017.1"/>
    <property type="molecule type" value="Genomic_DNA"/>
</dbReference>
<keyword evidence="2" id="KW-1185">Reference proteome</keyword>
<organism evidence="1 2">
    <name type="scientific">Leptospira sarikeiensis</name>
    <dbReference type="NCBI Taxonomy" id="2484943"/>
    <lineage>
        <taxon>Bacteria</taxon>
        <taxon>Pseudomonadati</taxon>
        <taxon>Spirochaetota</taxon>
        <taxon>Spirochaetia</taxon>
        <taxon>Leptospirales</taxon>
        <taxon>Leptospiraceae</taxon>
        <taxon>Leptospira</taxon>
    </lineage>
</organism>
<reference evidence="1" key="1">
    <citation type="journal article" date="2019" name="PLoS Negl. Trop. Dis.">
        <title>Revisiting the worldwide diversity of Leptospira species in the environment.</title>
        <authorList>
            <person name="Vincent A.T."/>
            <person name="Schiettekatte O."/>
            <person name="Bourhy P."/>
            <person name="Veyrier F.J."/>
            <person name="Picardeau M."/>
        </authorList>
    </citation>
    <scope>NUCLEOTIDE SEQUENCE [LARGE SCALE GENOMIC DNA]</scope>
    <source>
        <strain evidence="1">201702455</strain>
    </source>
</reference>
<proteinExistence type="predicted"/>
<dbReference type="Proteomes" id="UP000297762">
    <property type="component" value="Unassembled WGS sequence"/>
</dbReference>
<accession>A0A4R9K442</accession>
<comment type="caution">
    <text evidence="1">The sequence shown here is derived from an EMBL/GenBank/DDBJ whole genome shotgun (WGS) entry which is preliminary data.</text>
</comment>
<dbReference type="OrthoDB" id="313341at2"/>
<dbReference type="RefSeq" id="WP_135650939.1">
    <property type="nucleotide sequence ID" value="NZ_RQGF01000034.1"/>
</dbReference>
<protein>
    <submittedName>
        <fullName evidence="1">Uncharacterized protein</fullName>
    </submittedName>
</protein>
<sequence>MRIKFKVLLVSVFCLSLFLVFDRVIFKNLLFILPNELEWDTSPWYNFLRKREDIRFSKNENGVLILGSSVALYSILPEKFSEKVNSKSEKGNWIRSEFYAHPSLTPSDFYHYKEDIVSKKPKSVIYVINPADLQLEYVKFENNELIYDEDGFFQDSVNTRHQNRLLYPDHFLSEHWKKILDLGKSKLEEFVSKTVSYGVRYRSFFYDPIQAWYMHRFRWGRSYHYYTGMIPEQGIYLRGWAKPKFEIDCEIETKVWKESIFIQKPETKLSIHRLGSKREPIFERTFPKKGWYYIQIPFSDPPSKLRLEFVSDKPVSSLEVDSRIFGTEEIYGIRLSQNFCRSTFREDHSYERISSLDDSRVESLSDQNYDIDYQRRIYRQNDEEDVLSRFKKIQVSKSDLSKSDRFIAWSQMEYLQQGILYLRSKGIRVFLVNSPENPKEKIYYGSSVWYSGYLSFLQNTMDDPNSFKDLSDFFPKKQSFLDPHHLTYSSSEVFTEKVSDLFLGFSKSGN</sequence>
<evidence type="ECO:0000313" key="1">
    <source>
        <dbReference type="EMBL" id="TGL59017.1"/>
    </source>
</evidence>
<dbReference type="AlphaFoldDB" id="A0A4R9K442"/>
<evidence type="ECO:0000313" key="2">
    <source>
        <dbReference type="Proteomes" id="UP000297762"/>
    </source>
</evidence>
<gene>
    <name evidence="1" type="ORF">EHQ64_16680</name>
</gene>